<dbReference type="Proteomes" id="UP000642553">
    <property type="component" value="Chromosome"/>
</dbReference>
<dbReference type="AlphaFoldDB" id="A0AAE6VZS8"/>
<evidence type="ECO:0000313" key="1">
    <source>
        <dbReference type="EMBL" id="QHV61976.1"/>
    </source>
</evidence>
<accession>A0AAE6VZS8</accession>
<reference evidence="1" key="1">
    <citation type="submission" date="2018-05" db="EMBL/GenBank/DDBJ databases">
        <title>Complete genome sequnece of Akkermansia muciniphila EB-AMDK-40.</title>
        <authorList>
            <person name="Nam Y.-D."/>
            <person name="Chung W.-H."/>
            <person name="Park Y.S."/>
            <person name="Kang J."/>
        </authorList>
    </citation>
    <scope>NUCLEOTIDE SEQUENCE</scope>
    <source>
        <strain evidence="1">EB-AMDK-40</strain>
    </source>
</reference>
<gene>
    <name evidence="1" type="ORF">DMI76_00670</name>
</gene>
<protein>
    <submittedName>
        <fullName evidence="1">Uncharacterized protein</fullName>
    </submittedName>
</protein>
<sequence length="87" mass="9849">MEKLLLLPCLMRFFFCLQLLSLDAGVAGPGGFRRLRPEEVEDARYRKTFLLPRSMGSRPLFQGSFSRQGRGLLYMTGGSNLPPGLRR</sequence>
<dbReference type="EMBL" id="CP029701">
    <property type="protein sequence ID" value="QHV61976.1"/>
    <property type="molecule type" value="Genomic_DNA"/>
</dbReference>
<proteinExistence type="predicted"/>
<organism evidence="1 2">
    <name type="scientific">Akkermansia massiliensis</name>
    <dbReference type="NCBI Taxonomy" id="2927224"/>
    <lineage>
        <taxon>Bacteria</taxon>
        <taxon>Pseudomonadati</taxon>
        <taxon>Verrucomicrobiota</taxon>
        <taxon>Verrucomicrobiia</taxon>
        <taxon>Verrucomicrobiales</taxon>
        <taxon>Akkermansiaceae</taxon>
        <taxon>Akkermansia</taxon>
    </lineage>
</organism>
<evidence type="ECO:0000313" key="2">
    <source>
        <dbReference type="Proteomes" id="UP000642553"/>
    </source>
</evidence>
<name>A0AAE6VZS8_9BACT</name>